<dbReference type="PANTHER" id="PTHR19328:SF75">
    <property type="entry name" value="ALDOSE SUGAR DEHYDROGENASE YLII"/>
    <property type="match status" value="1"/>
</dbReference>
<protein>
    <submittedName>
        <fullName evidence="3">Glucose sorbosone dehydrogenase</fullName>
    </submittedName>
</protein>
<dbReference type="HOGENOM" id="CLU_012253_1_1_7"/>
<dbReference type="EMBL" id="CP003221">
    <property type="protein sequence ID" value="EGJ51881.1"/>
    <property type="molecule type" value="Genomic_DNA"/>
</dbReference>
<evidence type="ECO:0000256" key="1">
    <source>
        <dbReference type="SAM" id="SignalP"/>
    </source>
</evidence>
<reference evidence="3 4" key="1">
    <citation type="journal article" date="2011" name="J. Bacteriol.">
        <title>Genome sequence of the mercury-methylating and pleomorphic Desulfovibrio africanus Strain Walvis Bay.</title>
        <authorList>
            <person name="Brown S.D."/>
            <person name="Wall J.D."/>
            <person name="Kucken A.M."/>
            <person name="Gilmour C.C."/>
            <person name="Podar M."/>
            <person name="Brandt C.C."/>
            <person name="Teshima H."/>
            <person name="Detter J.C."/>
            <person name="Han C.S."/>
            <person name="Land M.L."/>
            <person name="Lucas S."/>
            <person name="Han J."/>
            <person name="Pennacchio L."/>
            <person name="Nolan M."/>
            <person name="Pitluck S."/>
            <person name="Woyke T."/>
            <person name="Goodwin L."/>
            <person name="Palumbo A.V."/>
            <person name="Elias D.A."/>
        </authorList>
    </citation>
    <scope>NUCLEOTIDE SEQUENCE [LARGE SCALE GENOMIC DNA]</scope>
    <source>
        <strain evidence="3 4">Walvis Bay</strain>
    </source>
</reference>
<feature type="signal peptide" evidence="1">
    <location>
        <begin position="1"/>
        <end position="27"/>
    </location>
</feature>
<dbReference type="RefSeq" id="WP_014261495.1">
    <property type="nucleotide sequence ID" value="NC_016629.1"/>
</dbReference>
<dbReference type="eggNOG" id="COG2133">
    <property type="taxonomic scope" value="Bacteria"/>
</dbReference>
<keyword evidence="4" id="KW-1185">Reference proteome</keyword>
<name>F3YYQ5_DESAF</name>
<gene>
    <name evidence="3" type="ORF">Desaf_3603</name>
</gene>
<accession>F3YYQ5</accession>
<dbReference type="Gene3D" id="2.120.10.30">
    <property type="entry name" value="TolB, C-terminal domain"/>
    <property type="match status" value="1"/>
</dbReference>
<dbReference type="InterPro" id="IPR011041">
    <property type="entry name" value="Quinoprot_gluc/sorb_DH_b-prop"/>
</dbReference>
<evidence type="ECO:0000313" key="3">
    <source>
        <dbReference type="EMBL" id="EGJ51881.1"/>
    </source>
</evidence>
<keyword evidence="1" id="KW-0732">Signal</keyword>
<sequence length="385" mass="41942" precursor="true">MRVLQPASVLFGALSFLLLFAPAMVLAKAETAKTQQGVEVKIEELADGLDHPWGMEFLPDGRLLVTERNSGKLYILNADRTKSKPLEGVPEVLADGQGGLMDVALDPGFKKNAYVYLSYAKPGQDGKSTTALGRGKLSGSRIEGFQDIFVQEPYIDGSNHFGNRIAFSPDGKYLYFALGERFQFDPAQDLSNHLGTVIRIHPDGSVPKDNPFTGRKGARAEIWSYGHRNIEAMAFQPGTGALWIGEMGPLGGDELNRIEKGANYGWPVVSAGKHYDGRTIPDPSTHPEFKAAAFTWTPVISPSGMAFYQGGMFPAWKGSAIIGGLTHEELVRVTFDGTRPREEDRLSMPGRIRDVAIASDGSIYALMDEDDGKVLRISSMDKASK</sequence>
<feature type="domain" description="Glucose/Sorbosone dehydrogenase" evidence="2">
    <location>
        <begin position="49"/>
        <end position="376"/>
    </location>
</feature>
<dbReference type="Proteomes" id="UP000007844">
    <property type="component" value="Chromosome"/>
</dbReference>
<dbReference type="Pfam" id="PF07995">
    <property type="entry name" value="GSDH"/>
    <property type="match status" value="1"/>
</dbReference>
<evidence type="ECO:0000313" key="4">
    <source>
        <dbReference type="Proteomes" id="UP000007844"/>
    </source>
</evidence>
<feature type="chain" id="PRO_5003307994" evidence="1">
    <location>
        <begin position="28"/>
        <end position="385"/>
    </location>
</feature>
<dbReference type="SUPFAM" id="SSF50952">
    <property type="entry name" value="Soluble quinoprotein glucose dehydrogenase"/>
    <property type="match status" value="1"/>
</dbReference>
<dbReference type="AlphaFoldDB" id="F3YYQ5"/>
<dbReference type="PANTHER" id="PTHR19328">
    <property type="entry name" value="HEDGEHOG-INTERACTING PROTEIN"/>
    <property type="match status" value="1"/>
</dbReference>
<proteinExistence type="predicted"/>
<evidence type="ECO:0000259" key="2">
    <source>
        <dbReference type="Pfam" id="PF07995"/>
    </source>
</evidence>
<dbReference type="InterPro" id="IPR012938">
    <property type="entry name" value="Glc/Sorbosone_DH"/>
</dbReference>
<dbReference type="InterPro" id="IPR011042">
    <property type="entry name" value="6-blade_b-propeller_TolB-like"/>
</dbReference>
<organism evidence="3 4">
    <name type="scientific">Desulfocurvibacter africanus subsp. africanus str. Walvis Bay</name>
    <dbReference type="NCBI Taxonomy" id="690850"/>
    <lineage>
        <taxon>Bacteria</taxon>
        <taxon>Pseudomonadati</taxon>
        <taxon>Thermodesulfobacteriota</taxon>
        <taxon>Desulfovibrionia</taxon>
        <taxon>Desulfovibrionales</taxon>
        <taxon>Desulfovibrionaceae</taxon>
        <taxon>Desulfocurvibacter</taxon>
    </lineage>
</organism>
<dbReference type="KEGG" id="daf:Desaf_3603"/>